<evidence type="ECO:0000256" key="1">
    <source>
        <dbReference type="SAM" id="MobiDB-lite"/>
    </source>
</evidence>
<protein>
    <submittedName>
        <fullName evidence="2">Uncharacterized protein</fullName>
    </submittedName>
</protein>
<dbReference type="Proteomes" id="UP000196778">
    <property type="component" value="Unassembled WGS sequence"/>
</dbReference>
<dbReference type="EMBL" id="FUKR01000072">
    <property type="protein sequence ID" value="SJN41166.1"/>
    <property type="molecule type" value="Genomic_DNA"/>
</dbReference>
<feature type="compositionally biased region" description="Basic residues" evidence="1">
    <location>
        <begin position="106"/>
        <end position="115"/>
    </location>
</feature>
<accession>A0A1R4KA31</accession>
<reference evidence="3" key="1">
    <citation type="submission" date="2017-02" db="EMBL/GenBank/DDBJ databases">
        <authorList>
            <person name="Dridi B."/>
        </authorList>
    </citation>
    <scope>NUCLEOTIDE SEQUENCE [LARGE SCALE GENOMIC DNA]</scope>
    <source>
        <strain evidence="3">EB411</strain>
    </source>
</reference>
<sequence length="133" mass="13969">MVRYGSGQSSGRAGAPSGRGVSVPRVGRGLFGGARGSLSLHRGSDRLSPVPRSYRMDDVSIAVNSAPARCRSRSTLDASGQQPAASGPQPAARSQQPAASSQQPARRVRPSRRQNRLPPRATRGSGPTTRARR</sequence>
<feature type="compositionally biased region" description="Low complexity" evidence="1">
    <location>
        <begin position="78"/>
        <end position="105"/>
    </location>
</feature>
<proteinExistence type="predicted"/>
<organism evidence="2 3">
    <name type="scientific">Mycetocola reblochoni REB411</name>
    <dbReference type="NCBI Taxonomy" id="1255698"/>
    <lineage>
        <taxon>Bacteria</taxon>
        <taxon>Bacillati</taxon>
        <taxon>Actinomycetota</taxon>
        <taxon>Actinomycetes</taxon>
        <taxon>Micrococcales</taxon>
        <taxon>Microbacteriaceae</taxon>
        <taxon>Mycetocola</taxon>
    </lineage>
</organism>
<feature type="region of interest" description="Disordered" evidence="1">
    <location>
        <begin position="1"/>
        <end position="133"/>
    </location>
</feature>
<keyword evidence="3" id="KW-1185">Reference proteome</keyword>
<dbReference type="AlphaFoldDB" id="A0A1R4KA31"/>
<evidence type="ECO:0000313" key="3">
    <source>
        <dbReference type="Proteomes" id="UP000196778"/>
    </source>
</evidence>
<gene>
    <name evidence="2" type="ORF">FM119_12450</name>
</gene>
<feature type="compositionally biased region" description="Low complexity" evidence="1">
    <location>
        <begin position="1"/>
        <end position="28"/>
    </location>
</feature>
<name>A0A1R4KA31_9MICO</name>
<evidence type="ECO:0000313" key="2">
    <source>
        <dbReference type="EMBL" id="SJN41166.1"/>
    </source>
</evidence>